<protein>
    <submittedName>
        <fullName evidence="4">Transglycosylase domain-containing protein</fullName>
    </submittedName>
</protein>
<gene>
    <name evidence="4" type="ORF">OEZ60_10480</name>
</gene>
<comment type="pathway">
    <text evidence="1">Cell wall biogenesis; peptidoglycan biosynthesis.</text>
</comment>
<accession>A0ABT2X479</accession>
<dbReference type="Pfam" id="PF00912">
    <property type="entry name" value="Transgly"/>
    <property type="match status" value="1"/>
</dbReference>
<dbReference type="InterPro" id="IPR001264">
    <property type="entry name" value="Glyco_trans_51"/>
</dbReference>
<evidence type="ECO:0000259" key="3">
    <source>
        <dbReference type="Pfam" id="PF00912"/>
    </source>
</evidence>
<dbReference type="RefSeq" id="WP_263335722.1">
    <property type="nucleotide sequence ID" value="NZ_JAOVQO010000008.1"/>
</dbReference>
<dbReference type="PANTHER" id="PTHR32282">
    <property type="entry name" value="BINDING PROTEIN TRANSPEPTIDASE, PUTATIVE-RELATED"/>
    <property type="match status" value="1"/>
</dbReference>
<proteinExistence type="predicted"/>
<dbReference type="EMBL" id="JAOVQO010000008">
    <property type="protein sequence ID" value="MCU9848435.1"/>
    <property type="molecule type" value="Genomic_DNA"/>
</dbReference>
<organism evidence="4 5">
    <name type="scientific">Albidovulum salinarum</name>
    <dbReference type="NCBI Taxonomy" id="2984153"/>
    <lineage>
        <taxon>Bacteria</taxon>
        <taxon>Pseudomonadati</taxon>
        <taxon>Pseudomonadota</taxon>
        <taxon>Alphaproteobacteria</taxon>
        <taxon>Rhodobacterales</taxon>
        <taxon>Paracoccaceae</taxon>
        <taxon>Albidovulum</taxon>
    </lineage>
</organism>
<keyword evidence="5" id="KW-1185">Reference proteome</keyword>
<dbReference type="InterPro" id="IPR023346">
    <property type="entry name" value="Lysozyme-like_dom_sf"/>
</dbReference>
<feature type="domain" description="Glycosyl transferase family 51" evidence="3">
    <location>
        <begin position="60"/>
        <end position="171"/>
    </location>
</feature>
<name>A0ABT2X479_9RHOB</name>
<dbReference type="Gene3D" id="1.10.3810.10">
    <property type="entry name" value="Biosynthetic peptidoglycan transglycosylase-like"/>
    <property type="match status" value="1"/>
</dbReference>
<comment type="caution">
    <text evidence="4">The sequence shown here is derived from an EMBL/GenBank/DDBJ whole genome shotgun (WGS) entry which is preliminary data.</text>
</comment>
<reference evidence="4 5" key="1">
    <citation type="submission" date="2022-10" db="EMBL/GenBank/DDBJ databases">
        <title>Defluviimonas sp. nov., isolated from ocean surface sediments.</title>
        <authorList>
            <person name="He W."/>
            <person name="Wang L."/>
            <person name="Zhang D.-F."/>
        </authorList>
    </citation>
    <scope>NUCLEOTIDE SEQUENCE [LARGE SCALE GENOMIC DNA]</scope>
    <source>
        <strain evidence="4 5">WL0024</strain>
    </source>
</reference>
<sequence>MSFAEQACAEKANVPLLTTEEVRSDFEEYSKTWVSIPEVALNAIVAAEDPEFFSKPAQNSTITIQLGKRYIVVVMRSLLFRITAFHNATIMARELTHSEILNWYAQEVWLGNFCFGFPSAGKAYFGKDVGDLDVQDYALLAALVQTPMKYDPIRVPEKAMERRNHVLNKMQEAGFLTVSEATDAADTSLGIRQPAQGCELK</sequence>
<dbReference type="SUPFAM" id="SSF53955">
    <property type="entry name" value="Lysozyme-like"/>
    <property type="match status" value="1"/>
</dbReference>
<evidence type="ECO:0000313" key="4">
    <source>
        <dbReference type="EMBL" id="MCU9848435.1"/>
    </source>
</evidence>
<dbReference type="InterPro" id="IPR036950">
    <property type="entry name" value="PBP_transglycosylase"/>
</dbReference>
<evidence type="ECO:0000256" key="2">
    <source>
        <dbReference type="ARBA" id="ARBA00022679"/>
    </source>
</evidence>
<dbReference type="InterPro" id="IPR050396">
    <property type="entry name" value="Glycosyltr_51/Transpeptidase"/>
</dbReference>
<evidence type="ECO:0000313" key="5">
    <source>
        <dbReference type="Proteomes" id="UP001209535"/>
    </source>
</evidence>
<keyword evidence="2" id="KW-0808">Transferase</keyword>
<dbReference type="Proteomes" id="UP001209535">
    <property type="component" value="Unassembled WGS sequence"/>
</dbReference>
<dbReference type="PANTHER" id="PTHR32282:SF33">
    <property type="entry name" value="PEPTIDOGLYCAN GLYCOSYLTRANSFERASE"/>
    <property type="match status" value="1"/>
</dbReference>
<evidence type="ECO:0000256" key="1">
    <source>
        <dbReference type="ARBA" id="ARBA00004752"/>
    </source>
</evidence>